<dbReference type="Gene3D" id="3.40.190.10">
    <property type="entry name" value="Periplasmic binding protein-like II"/>
    <property type="match status" value="2"/>
</dbReference>
<feature type="chain" id="PRO_5046352622" evidence="4">
    <location>
        <begin position="22"/>
        <end position="413"/>
    </location>
</feature>
<organism evidence="5 6">
    <name type="scientific">Caldalkalibacillus uzonensis</name>
    <dbReference type="NCBI Taxonomy" id="353224"/>
    <lineage>
        <taxon>Bacteria</taxon>
        <taxon>Bacillati</taxon>
        <taxon>Bacillota</taxon>
        <taxon>Bacilli</taxon>
        <taxon>Bacillales</taxon>
        <taxon>Bacillaceae</taxon>
        <taxon>Caldalkalibacillus</taxon>
    </lineage>
</organism>
<sequence>MKIGKIFGLALILLLLLTACGQDTDSSSGETSNGDSTEIKVWHYFTGKQQTEFEKLAEEYNKLQDKVKVVMEYVPFDETKKQLSIGVAGETLPDIVFMDGVDNASFAAIGVLEDLTDRIQEWGQAENYYEGPLNSTKYNGRYYGLPYESNTLALFYNKDMFEKAGIEEPPATWEELRETAKKLTDNEHYGFAISAVRSEESTFQFYPFLISAGGDYQNINSPEAVKAITLFEDLLKDGSMSKDVVNATQDDIAKQFAAGRVAMMINGPWNITRIKEDAPDLNFGIAMIPKDVKSASVLGGGNLTIVKGKNVDEAWEFLKWLQDPKQLEPFASSTNIFPPRKDVLETSEYWKGDQYLSEFIPIMDVAVPRGPSPEWPEISSAIQVAIQQVLTESQSPQEAFDEAAVIIDSIIGK</sequence>
<keyword evidence="2" id="KW-0813">Transport</keyword>
<keyword evidence="3 4" id="KW-0732">Signal</keyword>
<evidence type="ECO:0000313" key="5">
    <source>
        <dbReference type="EMBL" id="MDQ0338585.1"/>
    </source>
</evidence>
<dbReference type="PANTHER" id="PTHR30061">
    <property type="entry name" value="MALTOSE-BINDING PERIPLASMIC PROTEIN"/>
    <property type="match status" value="1"/>
</dbReference>
<keyword evidence="5" id="KW-0762">Sugar transport</keyword>
<name>A0ABU0CQC3_9BACI</name>
<dbReference type="EMBL" id="JAUSUQ010000004">
    <property type="protein sequence ID" value="MDQ0338585.1"/>
    <property type="molecule type" value="Genomic_DNA"/>
</dbReference>
<evidence type="ECO:0000313" key="6">
    <source>
        <dbReference type="Proteomes" id="UP001232445"/>
    </source>
</evidence>
<dbReference type="CDD" id="cd14748">
    <property type="entry name" value="PBP2_UgpB"/>
    <property type="match status" value="1"/>
</dbReference>
<dbReference type="InterPro" id="IPR006059">
    <property type="entry name" value="SBP"/>
</dbReference>
<comment type="caution">
    <text evidence="5">The sequence shown here is derived from an EMBL/GenBank/DDBJ whole genome shotgun (WGS) entry which is preliminary data.</text>
</comment>
<dbReference type="Pfam" id="PF13416">
    <property type="entry name" value="SBP_bac_8"/>
    <property type="match status" value="1"/>
</dbReference>
<accession>A0ABU0CQC3</accession>
<evidence type="ECO:0000256" key="1">
    <source>
        <dbReference type="ARBA" id="ARBA00008520"/>
    </source>
</evidence>
<keyword evidence="6" id="KW-1185">Reference proteome</keyword>
<dbReference type="SUPFAM" id="SSF53850">
    <property type="entry name" value="Periplasmic binding protein-like II"/>
    <property type="match status" value="1"/>
</dbReference>
<evidence type="ECO:0000256" key="2">
    <source>
        <dbReference type="ARBA" id="ARBA00022448"/>
    </source>
</evidence>
<proteinExistence type="inferred from homology"/>
<protein>
    <submittedName>
        <fullName evidence="5">Multiple sugar transport system substrate-binding protein</fullName>
    </submittedName>
</protein>
<dbReference type="PANTHER" id="PTHR30061:SF50">
    <property type="entry name" value="MALTOSE_MALTODEXTRIN-BINDING PERIPLASMIC PROTEIN"/>
    <property type="match status" value="1"/>
</dbReference>
<reference evidence="5 6" key="1">
    <citation type="submission" date="2023-07" db="EMBL/GenBank/DDBJ databases">
        <title>Genomic Encyclopedia of Type Strains, Phase IV (KMG-IV): sequencing the most valuable type-strain genomes for metagenomic binning, comparative biology and taxonomic classification.</title>
        <authorList>
            <person name="Goeker M."/>
        </authorList>
    </citation>
    <scope>NUCLEOTIDE SEQUENCE [LARGE SCALE GENOMIC DNA]</scope>
    <source>
        <strain evidence="5 6">DSM 17740</strain>
    </source>
</reference>
<feature type="signal peptide" evidence="4">
    <location>
        <begin position="1"/>
        <end position="21"/>
    </location>
</feature>
<dbReference type="Proteomes" id="UP001232445">
    <property type="component" value="Unassembled WGS sequence"/>
</dbReference>
<evidence type="ECO:0000256" key="4">
    <source>
        <dbReference type="SAM" id="SignalP"/>
    </source>
</evidence>
<dbReference type="PROSITE" id="PS51257">
    <property type="entry name" value="PROKAR_LIPOPROTEIN"/>
    <property type="match status" value="1"/>
</dbReference>
<evidence type="ECO:0000256" key="3">
    <source>
        <dbReference type="ARBA" id="ARBA00022729"/>
    </source>
</evidence>
<comment type="similarity">
    <text evidence="1">Belongs to the bacterial solute-binding protein 1 family.</text>
</comment>
<gene>
    <name evidence="5" type="ORF">J2S00_001371</name>
</gene>